<sequence>MRLNREQEQELSNGFNDVYALSSVAEMDDEAGLHLEMPLLVGGESYEFAAIANLDLFFTRVYRYWHEHGFTSILLAGALNLLALVFTAAFSIFLLLFVDWRALHAECIAPRAGGGSGDCDLAAVALDRRPLLGRGVAADLLAVSYISMCVVYLGWTAAHYVMDARDMREVAHFMSKKLGIDESKVVTMTWAEVVYQLVLVQRTTRLCIARDLDELHIVSRIMRKDNYLIAMINRNVLQLHLQTPPDAPLLVRRVMDAMLLLMGGGGSGSGCGGSSGCPPMLTKTLEWNLRWCILDYMFDDQFRIRPGFSDVAALKRRLRLVAAANLLLSPFLLMFLLAYFFMRNAERLYHHPAALGSRRWSGLAKWKIRELNELPHYLKHRLSASHPAALRYVAQFPSHTLAALARFMVFATGSFVALLLLMTFLDESLLERPLLGRQVVWWLGTMTVVLAACRTLVSEEPVAYDPERALADVVSFTHYLPQRWRSRAHTAEVQGAFLSLFRLKVVLFLEELASLVTTPLVLACSLPACAESIVEFVSTFTAHVDGVGDVCSMAMFDLARHGDTNYGAPVQAEEAFRSCQGKLEKSFLTFVATYPTWEPGGLGRRMLEALAASSRAVGAAAGGSGGTDSSTAAALAAVDTRVASMAPAEGSERAPRPATDAQPFHQDEPTVFPYQAAAGVDNNSDLAPAGSTAALTRAASGFRSHGKGITSSAPPGDDGDGRKGNLYVGGEGGDVTSQTTVQAVIPEPGSVPARAAQHGGLRGVRRPQVPLHLQPHHGVRSYMSNASGSQLSAGALGWPWRQPAHLSTGAAAGTAGGSPAPSVASSQFSNLAAPYLQYYPVPLFYAQKQQLRHVRQQQYPRMYEQLMYGGLSLRRDPASMGSGATEGLPPSPISLPHDRRIANSSASVGGGGGMAWQHHSSIPPFDVCGSYSGLHYPVHFCGSPIMPSMHTPAVPPLHQHPQPHPHAYPNPRSGQMHGTTTAYASATDAGPAVPIADDSRRPRGHSQPSCDGDIAAAGQPPSGGTSGVDETSGRGATATIAAAAAAAAAQSATQPAWPVRYMAGMASGKFGSESMELRSVTSPIYVMGDGACQGNERKPSPTCGGGVTSGSSSGPETVRDGWGSGVSDPTGVAKSIVAATGSMATALAAEAEQAEGAPAAAATVATCGGTGGESGSRSVAASGSAGASTSAHIAGSGSATTAAGCGSDILDLRGLDMTPAASADDDEDEALGMGDFVKLLQTGPGPGAEAVSALGTEANCLELGLLEDADGFGLVPGAAPPSRPLHVMPMVHQQQRQQPAASGPGSGSGSVSALMPRRWGPNVGSTHVSGTLQHSSAPQQLNDDDGAASGAWYDRVALPNALRQHQQHSSSNPVMSSQLPELRPSECAQRSLQGQEGDAACSQIYDCADYYVTSPYDGIDEYAMYGGASSLYVSGGVAAGTVDYAAVMDSSLHPPWQLQLQPDGVQYPHQSPLQIRLIQGMQQQQLNDEAGRQMRAASVSHLPVAELSAASLRVSVFGGGGETIDTADADVRLMGANAALQQSRLLQASQSHSHVPGGVLPLNETSELRDRIAHGHSLLQHLYDSKHPSVHHRLPH</sequence>
<accession>A0ABQ5SM69</accession>
<feature type="region of interest" description="Disordered" evidence="10">
    <location>
        <begin position="701"/>
        <end position="734"/>
    </location>
</feature>
<evidence type="ECO:0000256" key="11">
    <source>
        <dbReference type="SAM" id="Phobius"/>
    </source>
</evidence>
<keyword evidence="6 11" id="KW-1133">Transmembrane helix</keyword>
<evidence type="ECO:0000256" key="7">
    <source>
        <dbReference type="ARBA" id="ARBA00023006"/>
    </source>
</evidence>
<feature type="region of interest" description="Disordered" evidence="10">
    <location>
        <begin position="952"/>
        <end position="978"/>
    </location>
</feature>
<keyword evidence="5 11" id="KW-0812">Transmembrane</keyword>
<feature type="region of interest" description="Disordered" evidence="10">
    <location>
        <begin position="746"/>
        <end position="766"/>
    </location>
</feature>
<proteinExistence type="inferred from homology"/>
<feature type="region of interest" description="Disordered" evidence="10">
    <location>
        <begin position="1363"/>
        <end position="1391"/>
    </location>
</feature>
<dbReference type="Proteomes" id="UP001165090">
    <property type="component" value="Unassembled WGS sequence"/>
</dbReference>
<organism evidence="12 13">
    <name type="scientific">Volvox africanus</name>
    <dbReference type="NCBI Taxonomy" id="51714"/>
    <lineage>
        <taxon>Eukaryota</taxon>
        <taxon>Viridiplantae</taxon>
        <taxon>Chlorophyta</taxon>
        <taxon>core chlorophytes</taxon>
        <taxon>Chlorophyceae</taxon>
        <taxon>CS clade</taxon>
        <taxon>Chlamydomonadales</taxon>
        <taxon>Volvocaceae</taxon>
        <taxon>Volvox</taxon>
    </lineage>
</organism>
<reference evidence="12 13" key="1">
    <citation type="journal article" date="2023" name="IScience">
        <title>Expanded male sex-determining region conserved during the evolution of homothallism in the green alga Volvox.</title>
        <authorList>
            <person name="Yamamoto K."/>
            <person name="Matsuzaki R."/>
            <person name="Mahakham W."/>
            <person name="Heman W."/>
            <person name="Sekimoto H."/>
            <person name="Kawachi M."/>
            <person name="Minakuchi Y."/>
            <person name="Toyoda A."/>
            <person name="Nozaki H."/>
        </authorList>
    </citation>
    <scope>NUCLEOTIDE SEQUENCE [LARGE SCALE GENOMIC DNA]</scope>
    <source>
        <strain evidence="12 13">NIES-4468</strain>
    </source>
</reference>
<evidence type="ECO:0000313" key="13">
    <source>
        <dbReference type="Proteomes" id="UP001165090"/>
    </source>
</evidence>
<dbReference type="EMBL" id="BSDZ01000094">
    <property type="protein sequence ID" value="GLI70528.1"/>
    <property type="molecule type" value="Genomic_DNA"/>
</dbReference>
<feature type="region of interest" description="Disordered" evidence="10">
    <location>
        <begin position="643"/>
        <end position="666"/>
    </location>
</feature>
<comment type="caution">
    <text evidence="12">The sequence shown here is derived from an EMBL/GenBank/DDBJ whole genome shotgun (WGS) entry which is preliminary data.</text>
</comment>
<keyword evidence="9 11" id="KW-0472">Membrane</keyword>
<comment type="subcellular location">
    <subcellularLocation>
        <location evidence="1">Preautophagosomal structure membrane</location>
        <topology evidence="1">Multi-pass membrane protein</topology>
    </subcellularLocation>
</comment>
<feature type="transmembrane region" description="Helical" evidence="11">
    <location>
        <begin position="439"/>
        <end position="457"/>
    </location>
</feature>
<feature type="transmembrane region" description="Helical" evidence="11">
    <location>
        <begin position="136"/>
        <end position="158"/>
    </location>
</feature>
<evidence type="ECO:0000256" key="6">
    <source>
        <dbReference type="ARBA" id="ARBA00022989"/>
    </source>
</evidence>
<name>A0ABQ5SM69_9CHLO</name>
<comment type="similarity">
    <text evidence="2">Belongs to the ATG9 family.</text>
</comment>
<feature type="transmembrane region" description="Helical" evidence="11">
    <location>
        <begin position="407"/>
        <end position="427"/>
    </location>
</feature>
<feature type="region of interest" description="Disordered" evidence="10">
    <location>
        <begin position="990"/>
        <end position="1033"/>
    </location>
</feature>
<evidence type="ECO:0000313" key="12">
    <source>
        <dbReference type="EMBL" id="GLI70528.1"/>
    </source>
</evidence>
<gene>
    <name evidence="12" type="ORF">VaNZ11_015443</name>
</gene>
<keyword evidence="4" id="KW-0813">Transport</keyword>
<feature type="region of interest" description="Disordered" evidence="10">
    <location>
        <begin position="1291"/>
        <end position="1347"/>
    </location>
</feature>
<feature type="transmembrane region" description="Helical" evidence="11">
    <location>
        <begin position="320"/>
        <end position="342"/>
    </location>
</feature>
<evidence type="ECO:0000256" key="5">
    <source>
        <dbReference type="ARBA" id="ARBA00022692"/>
    </source>
</evidence>
<dbReference type="PANTHER" id="PTHR13038">
    <property type="entry name" value="APG9 AUTOPHAGY 9"/>
    <property type="match status" value="1"/>
</dbReference>
<dbReference type="PANTHER" id="PTHR13038:SF10">
    <property type="entry name" value="AUTOPHAGY-RELATED PROTEIN 9"/>
    <property type="match status" value="1"/>
</dbReference>
<feature type="compositionally biased region" description="Polar residues" evidence="10">
    <location>
        <begin position="1323"/>
        <end position="1341"/>
    </location>
</feature>
<evidence type="ECO:0000256" key="2">
    <source>
        <dbReference type="ARBA" id="ARBA00006185"/>
    </source>
</evidence>
<feature type="transmembrane region" description="Helical" evidence="11">
    <location>
        <begin position="73"/>
        <end position="96"/>
    </location>
</feature>
<keyword evidence="8" id="KW-0445">Lipid transport</keyword>
<evidence type="ECO:0000256" key="10">
    <source>
        <dbReference type="SAM" id="MobiDB-lite"/>
    </source>
</evidence>
<keyword evidence="13" id="KW-1185">Reference proteome</keyword>
<protein>
    <recommendedName>
        <fullName evidence="3">Autophagy-related protein 9</fullName>
    </recommendedName>
</protein>
<evidence type="ECO:0000256" key="1">
    <source>
        <dbReference type="ARBA" id="ARBA00004511"/>
    </source>
</evidence>
<dbReference type="Pfam" id="PF04109">
    <property type="entry name" value="ATG9"/>
    <property type="match status" value="1"/>
</dbReference>
<evidence type="ECO:0000256" key="9">
    <source>
        <dbReference type="ARBA" id="ARBA00023136"/>
    </source>
</evidence>
<feature type="region of interest" description="Disordered" evidence="10">
    <location>
        <begin position="1091"/>
        <end position="1127"/>
    </location>
</feature>
<evidence type="ECO:0000256" key="4">
    <source>
        <dbReference type="ARBA" id="ARBA00022448"/>
    </source>
</evidence>
<feature type="compositionally biased region" description="Polar residues" evidence="10">
    <location>
        <begin position="1363"/>
        <end position="1379"/>
    </location>
</feature>
<dbReference type="InterPro" id="IPR007241">
    <property type="entry name" value="Autophagy-rel_prot_9"/>
</dbReference>
<evidence type="ECO:0000256" key="3">
    <source>
        <dbReference type="ARBA" id="ARBA00018074"/>
    </source>
</evidence>
<keyword evidence="7" id="KW-0072">Autophagy</keyword>
<evidence type="ECO:0000256" key="8">
    <source>
        <dbReference type="ARBA" id="ARBA00023055"/>
    </source>
</evidence>